<reference evidence="6 7" key="1">
    <citation type="submission" date="2021-04" db="EMBL/GenBank/DDBJ databases">
        <title>Pseudomonas boanensis sp. nov., a bacterium isolated from river water used for household purposes in Boane District, Mozambique.</title>
        <authorList>
            <person name="Nicklasson M."/>
            <person name="Martin-Rodriguez A.J."/>
            <person name="Thorell K."/>
            <person name="Neves L."/>
            <person name="Mussagy A."/>
            <person name="Rydberg H.A."/>
            <person name="Hernroth B."/>
            <person name="Svensson-Stadler L."/>
            <person name="Sjoling A."/>
        </authorList>
    </citation>
    <scope>NUCLEOTIDE SEQUENCE [LARGE SCALE GENOMIC DNA]</scope>
    <source>
        <strain evidence="6 7">DB1</strain>
    </source>
</reference>
<dbReference type="InterPro" id="IPR012292">
    <property type="entry name" value="Globin/Proto"/>
</dbReference>
<accession>A0ABS5XHA2</accession>
<dbReference type="Pfam" id="PF01152">
    <property type="entry name" value="Bac_globin"/>
    <property type="match status" value="1"/>
</dbReference>
<dbReference type="PANTHER" id="PTHR47366:SF1">
    <property type="entry name" value="TWO-ON-TWO HEMOGLOBIN-3"/>
    <property type="match status" value="1"/>
</dbReference>
<evidence type="ECO:0000313" key="7">
    <source>
        <dbReference type="Proteomes" id="UP001519667"/>
    </source>
</evidence>
<comment type="caution">
    <text evidence="6">The sequence shown here is derived from an EMBL/GenBank/DDBJ whole genome shotgun (WGS) entry which is preliminary data.</text>
</comment>
<keyword evidence="2" id="KW-0349">Heme</keyword>
<dbReference type="Proteomes" id="UP001519667">
    <property type="component" value="Unassembled WGS sequence"/>
</dbReference>
<evidence type="ECO:0000256" key="1">
    <source>
        <dbReference type="ARBA" id="ARBA00022448"/>
    </source>
</evidence>
<evidence type="ECO:0000256" key="4">
    <source>
        <dbReference type="ARBA" id="ARBA00023004"/>
    </source>
</evidence>
<dbReference type="InterPro" id="IPR009050">
    <property type="entry name" value="Globin-like_sf"/>
</dbReference>
<keyword evidence="3" id="KW-0479">Metal-binding</keyword>
<evidence type="ECO:0000256" key="3">
    <source>
        <dbReference type="ARBA" id="ARBA00022723"/>
    </source>
</evidence>
<name>A0ABS5XHA2_9GAMM</name>
<keyword evidence="1" id="KW-0813">Transport</keyword>
<protein>
    <submittedName>
        <fullName evidence="6">Group II truncated hemoglobin</fullName>
    </submittedName>
</protein>
<evidence type="ECO:0000313" key="6">
    <source>
        <dbReference type="EMBL" id="MBT8767044.1"/>
    </source>
</evidence>
<dbReference type="CDD" id="cd14773">
    <property type="entry name" value="TrHb2_PhHbO-like_O"/>
    <property type="match status" value="1"/>
</dbReference>
<evidence type="ECO:0000256" key="2">
    <source>
        <dbReference type="ARBA" id="ARBA00022617"/>
    </source>
</evidence>
<gene>
    <name evidence="6" type="ORF">J7302_13070</name>
</gene>
<dbReference type="PANTHER" id="PTHR47366">
    <property type="entry name" value="TWO-ON-TWO HEMOGLOBIN-3"/>
    <property type="match status" value="1"/>
</dbReference>
<evidence type="ECO:0000256" key="5">
    <source>
        <dbReference type="ARBA" id="ARBA00034496"/>
    </source>
</evidence>
<dbReference type="InterPro" id="IPR001486">
    <property type="entry name" value="Hemoglobin_trunc"/>
</dbReference>
<proteinExistence type="inferred from homology"/>
<keyword evidence="4" id="KW-0408">Iron</keyword>
<dbReference type="InterPro" id="IPR044203">
    <property type="entry name" value="GlbO/GLB3-like"/>
</dbReference>
<comment type="similarity">
    <text evidence="5">Belongs to the truncated hemoglobin family. Group II subfamily.</text>
</comment>
<dbReference type="EMBL" id="JAGTIS010000006">
    <property type="protein sequence ID" value="MBT8767044.1"/>
    <property type="molecule type" value="Genomic_DNA"/>
</dbReference>
<keyword evidence="7" id="KW-1185">Reference proteome</keyword>
<sequence>MRLFRLRIRVVSSNPLFGVGDASYQAAGGIDGLRRLVDDFYRLMDELPEAAALRGMHPQSLEQSRDKLACFLSGWLGGPKLFSEKYGSIAIPSFHAQWPIDETRSGMWLDCMARAIALQDYSPDFAEYLLAQLRVPAERIVQASRNRHGSGQT</sequence>
<organism evidence="6 7">
    <name type="scientific">Metapseudomonas boanensis</name>
    <dbReference type="NCBI Taxonomy" id="2822138"/>
    <lineage>
        <taxon>Bacteria</taxon>
        <taxon>Pseudomonadati</taxon>
        <taxon>Pseudomonadota</taxon>
        <taxon>Gammaproteobacteria</taxon>
        <taxon>Pseudomonadales</taxon>
        <taxon>Pseudomonadaceae</taxon>
        <taxon>Metapseudomonas</taxon>
    </lineage>
</organism>
<dbReference type="Gene3D" id="1.10.490.10">
    <property type="entry name" value="Globins"/>
    <property type="match status" value="1"/>
</dbReference>
<dbReference type="SUPFAM" id="SSF46458">
    <property type="entry name" value="Globin-like"/>
    <property type="match status" value="1"/>
</dbReference>